<dbReference type="PROSITE" id="PS50005">
    <property type="entry name" value="TPR"/>
    <property type="match status" value="1"/>
</dbReference>
<gene>
    <name evidence="3" type="ORF">E7746_05485</name>
</gene>
<dbReference type="RefSeq" id="WP_136410114.1">
    <property type="nucleotide sequence ID" value="NZ_CP039393.1"/>
</dbReference>
<dbReference type="KEGG" id="mgod:E7746_05485"/>
<evidence type="ECO:0000259" key="2">
    <source>
        <dbReference type="Pfam" id="PF23914"/>
    </source>
</evidence>
<accession>A0A4P7VJJ0</accession>
<evidence type="ECO:0000313" key="4">
    <source>
        <dbReference type="Proteomes" id="UP000297031"/>
    </source>
</evidence>
<dbReference type="Gene3D" id="1.25.40.10">
    <property type="entry name" value="Tetratricopeptide repeat domain"/>
    <property type="match status" value="1"/>
</dbReference>
<dbReference type="EMBL" id="CP039393">
    <property type="protein sequence ID" value="QCD35386.1"/>
    <property type="molecule type" value="Genomic_DNA"/>
</dbReference>
<feature type="repeat" description="TPR" evidence="1">
    <location>
        <begin position="197"/>
        <end position="230"/>
    </location>
</feature>
<evidence type="ECO:0000313" key="3">
    <source>
        <dbReference type="EMBL" id="QCD35386.1"/>
    </source>
</evidence>
<dbReference type="Pfam" id="PF23914">
    <property type="entry name" value="TPR_CcmH_CycH"/>
    <property type="match status" value="1"/>
</dbReference>
<sequence length="476" mass="55108">MDQEQRRREKLYMKFRADLVSGHIASGYDENDLIEIYDYANDIYDEYVQMEVILSGARIYPESEELAQRRAFFLYTTLSMTEGAVNIALNHKGETALWEILLLLVKHPPMEESIKEMNSIVDTFTDFDDETIIQLVDACVELELYDWLKENRELIKKRCLYPDTFLYELSQVADGKRDYEFGISVLEELTMLEPFNSVYWHMLSQQYVNNDDYNNALQAIDYALAIDPKSTNMLVTKAQILYDMNQDREKARSMMREVLLEDPDNALANHTLAAMLALDGNTEGALAIIRNYLKEHPGDKEAIDHLLTIGNREVDNEELNRYFKSGALSTEQEWVAWADTFYQREQYQACADILLCRLYNTDSLFDWTQLLESLYRCGRYSEVVELYRKYVLRVRDISGLSLSLPDALIMVLSLLREGYQNAAKELADFIVNYNISDINPYEKRLVAIGVQSVLRNILEAIDSSHDVPLSSIDPFA</sequence>
<evidence type="ECO:0000256" key="1">
    <source>
        <dbReference type="PROSITE-ProRule" id="PRU00339"/>
    </source>
</evidence>
<dbReference type="InterPro" id="IPR011990">
    <property type="entry name" value="TPR-like_helical_dom_sf"/>
</dbReference>
<dbReference type="InterPro" id="IPR019734">
    <property type="entry name" value="TPR_rpt"/>
</dbReference>
<keyword evidence="4" id="KW-1185">Reference proteome</keyword>
<feature type="domain" description="Cytochrome c-type biogenesis protein H TPR" evidence="2">
    <location>
        <begin position="193"/>
        <end position="295"/>
    </location>
</feature>
<dbReference type="InterPro" id="IPR056413">
    <property type="entry name" value="TPR_CcmH_CycH"/>
</dbReference>
<organism evidence="3 4">
    <name type="scientific">Muribaculum gordoncarteri</name>
    <dbReference type="NCBI Taxonomy" id="2530390"/>
    <lineage>
        <taxon>Bacteria</taxon>
        <taxon>Pseudomonadati</taxon>
        <taxon>Bacteroidota</taxon>
        <taxon>Bacteroidia</taxon>
        <taxon>Bacteroidales</taxon>
        <taxon>Muribaculaceae</taxon>
        <taxon>Muribaculum</taxon>
    </lineage>
</organism>
<proteinExistence type="predicted"/>
<dbReference type="OrthoDB" id="1099371at2"/>
<dbReference type="AlphaFoldDB" id="A0A4P7VJJ0"/>
<keyword evidence="1" id="KW-0802">TPR repeat</keyword>
<dbReference type="Proteomes" id="UP000297031">
    <property type="component" value="Chromosome"/>
</dbReference>
<dbReference type="SUPFAM" id="SSF48452">
    <property type="entry name" value="TPR-like"/>
    <property type="match status" value="1"/>
</dbReference>
<name>A0A4P7VJJ0_9BACT</name>
<reference evidence="3 4" key="1">
    <citation type="submission" date="2019-02" db="EMBL/GenBank/DDBJ databases">
        <title>Isolation and identification of novel species under the genus Muribaculum.</title>
        <authorList>
            <person name="Miyake S."/>
            <person name="Ding Y."/>
            <person name="Low A."/>
            <person name="Soh M."/>
            <person name="Seedorf H."/>
        </authorList>
    </citation>
    <scope>NUCLEOTIDE SEQUENCE [LARGE SCALE GENOMIC DNA]</scope>
    <source>
        <strain evidence="3 4">TLL-A4</strain>
    </source>
</reference>
<protein>
    <recommendedName>
        <fullName evidence="2">Cytochrome c-type biogenesis protein H TPR domain-containing protein</fullName>
    </recommendedName>
</protein>